<comment type="caution">
    <text evidence="3">The sequence shown here is derived from an EMBL/GenBank/DDBJ whole genome shotgun (WGS) entry which is preliminary data.</text>
</comment>
<feature type="compositionally biased region" description="Low complexity" evidence="1">
    <location>
        <begin position="56"/>
        <end position="82"/>
    </location>
</feature>
<sequence>MYKAGKQILYASISMMAMGSWLFLNQNAYADVKPETSVTAQAQGNTSTNQAGAKGTDATNSSGNTGTTTQTNTPIQTTDPTIKGSDGSATDTSTAKTGSTVQPQFVYKVDATSVTPAEAAGGQGNVSGAKGATTATAPTSLKTIDQLNNQYIDDKGNVSSTKPAPATGGGQTASTADMSKDVTGDLVPVTDNGNTYYTSADGNFSGQGGKNNSSNHVVVATKGQTHDNYGKVYYETVNGVTKQWVLLASNDTAVAGSYSFKNQIDTTSDFDIQGEWDMSNNAPGGGVGIILQPVNPQLAGIGSSSNAADDIGIQGQKATTFLGFDGYTSGHRNDHDSQPGQLTIRQTDATGVYDHTNGGGFNNLTLDTKNSINASSTYPDTPIAKVGENNGAALDTLFDVNWKPNDNTIDADGNVTGTLAVATYNPSDSAMKTPLGKIVTDNVKLPSATSIALFGALGGSGKGVTVQGRITSYDLQQVSQKVGVNYVDIDSGATVKSQTSINANVGNTLDVEETTSGTSASYGAPVIDGYTFMGAVGTDATGNYQKNIMDVINTSTLPDNAQGTYNTINVYYRKTNASAATRTVSGYTLPDGTSVPAVSQASVGQAAPAVKVGTTTAITDAKGNPIELSATLSAVPIQQLTGYISGYTTTGGTWKAATTIPASDGSDAGTTYTVQYESTSPKLADSTIPAGATPQIGLAASSNTVAPAVTLDQDDVIVTQDGKTITGNYANLIAGKYDINLTASGQAKVAAAYGVDASKLNFDNSAARLMVGTTTLPVQKDADGGTTQVTINTKTKNVIMVDKTWSDGDASHVEINTTDNTASLTETTKGGSPVGPTDAPMNKAVTIGATTLTYHGTDKSFDLTHTNAKATTSDNQQKVTIGSDGQITYLNQGTFDEGAAAGKADYTAGKTEQTSTQLTTAKNSTDYISGYQQGFESTAGTHDGTALGETGATTVPDNVQKQTQIYQTAYNTAFTAASNDYKSGFASGSDDAKAQKQSNVGTTPTTAYKNGYNAGYTYDTDYQTGQTAGETDGKANTTKTVTDQSAGYQAGYAAGNQTGKQSYQTDYGTGESAGETDGKANTTKPVTDQSAGYQAGYAAGNQTGKQSYQTDYGTGESAGETDGKANTTKTVTGQSAGYQAGYAAGNQTGKQSYQTDYGTGESAGETDGKANTSKPVTDKSAGYQAGYAAGNQTGKQSYQT</sequence>
<feature type="compositionally biased region" description="Polar residues" evidence="1">
    <location>
        <begin position="1147"/>
        <end position="1157"/>
    </location>
</feature>
<evidence type="ECO:0000256" key="2">
    <source>
        <dbReference type="SAM" id="SignalP"/>
    </source>
</evidence>
<protein>
    <submittedName>
        <fullName evidence="3">Beta strand repeat-containing protein</fullName>
    </submittedName>
</protein>
<feature type="region of interest" description="Disordered" evidence="1">
    <location>
        <begin position="1147"/>
        <end position="1200"/>
    </location>
</feature>
<organism evidence="3 4">
    <name type="scientific">Secundilactobacillus hailunensis</name>
    <dbReference type="NCBI Taxonomy" id="2559923"/>
    <lineage>
        <taxon>Bacteria</taxon>
        <taxon>Bacillati</taxon>
        <taxon>Bacillota</taxon>
        <taxon>Bacilli</taxon>
        <taxon>Lactobacillales</taxon>
        <taxon>Lactobacillaceae</taxon>
        <taxon>Secundilactobacillus</taxon>
    </lineage>
</organism>
<feature type="non-terminal residue" evidence="3">
    <location>
        <position position="1200"/>
    </location>
</feature>
<feature type="region of interest" description="Disordered" evidence="1">
    <location>
        <begin position="40"/>
        <end position="98"/>
    </location>
</feature>
<feature type="region of interest" description="Disordered" evidence="1">
    <location>
        <begin position="986"/>
        <end position="1006"/>
    </location>
</feature>
<feature type="compositionally biased region" description="Low complexity" evidence="1">
    <location>
        <begin position="1181"/>
        <end position="1194"/>
    </location>
</feature>
<gene>
    <name evidence="3" type="ORF">ACFP1H_00935</name>
</gene>
<keyword evidence="4" id="KW-1185">Reference proteome</keyword>
<evidence type="ECO:0000313" key="4">
    <source>
        <dbReference type="Proteomes" id="UP001596190"/>
    </source>
</evidence>
<feature type="compositionally biased region" description="Polar residues" evidence="1">
    <location>
        <begin position="995"/>
        <end position="1006"/>
    </location>
</feature>
<dbReference type="Proteomes" id="UP001596190">
    <property type="component" value="Unassembled WGS sequence"/>
</dbReference>
<keyword evidence="2" id="KW-0732">Signal</keyword>
<name>A0ABW1T684_9LACO</name>
<reference evidence="4" key="1">
    <citation type="journal article" date="2019" name="Int. J. Syst. Evol. Microbiol.">
        <title>The Global Catalogue of Microorganisms (GCM) 10K type strain sequencing project: providing services to taxonomists for standard genome sequencing and annotation.</title>
        <authorList>
            <consortium name="The Broad Institute Genomics Platform"/>
            <consortium name="The Broad Institute Genome Sequencing Center for Infectious Disease"/>
            <person name="Wu L."/>
            <person name="Ma J."/>
        </authorList>
    </citation>
    <scope>NUCLEOTIDE SEQUENCE [LARGE SCALE GENOMIC DNA]</scope>
    <source>
        <strain evidence="4">CCM 8950</strain>
    </source>
</reference>
<feature type="compositionally biased region" description="Polar residues" evidence="1">
    <location>
        <begin position="1079"/>
        <end position="1088"/>
    </location>
</feature>
<feature type="region of interest" description="Disordered" evidence="1">
    <location>
        <begin position="939"/>
        <end position="959"/>
    </location>
</feature>
<feature type="signal peptide" evidence="2">
    <location>
        <begin position="1"/>
        <end position="30"/>
    </location>
</feature>
<feature type="compositionally biased region" description="Polar residues" evidence="1">
    <location>
        <begin position="87"/>
        <end position="98"/>
    </location>
</feature>
<evidence type="ECO:0000256" key="1">
    <source>
        <dbReference type="SAM" id="MobiDB-lite"/>
    </source>
</evidence>
<feature type="compositionally biased region" description="Polar residues" evidence="1">
    <location>
        <begin position="40"/>
        <end position="51"/>
    </location>
</feature>
<feature type="region of interest" description="Disordered" evidence="1">
    <location>
        <begin position="1102"/>
        <end position="1130"/>
    </location>
</feature>
<dbReference type="EMBL" id="JBHSSA010000015">
    <property type="protein sequence ID" value="MFC6253177.1"/>
    <property type="molecule type" value="Genomic_DNA"/>
</dbReference>
<feature type="region of interest" description="Disordered" evidence="1">
    <location>
        <begin position="1057"/>
        <end position="1088"/>
    </location>
</feature>
<feature type="region of interest" description="Disordered" evidence="1">
    <location>
        <begin position="154"/>
        <end position="182"/>
    </location>
</feature>
<dbReference type="RefSeq" id="WP_380958118.1">
    <property type="nucleotide sequence ID" value="NZ_JBHSSA010000015.1"/>
</dbReference>
<feature type="chain" id="PRO_5046518113" evidence="2">
    <location>
        <begin position="31"/>
        <end position="1200"/>
    </location>
</feature>
<accession>A0ABW1T684</accession>
<proteinExistence type="predicted"/>
<evidence type="ECO:0000313" key="3">
    <source>
        <dbReference type="EMBL" id="MFC6253177.1"/>
    </source>
</evidence>